<dbReference type="AlphaFoldDB" id="A0A0E9QUA1"/>
<protein>
    <submittedName>
        <fullName evidence="1">Uncharacterized protein</fullName>
    </submittedName>
</protein>
<accession>A0A0E9QUA1</accession>
<evidence type="ECO:0000313" key="1">
    <source>
        <dbReference type="EMBL" id="JAH20399.1"/>
    </source>
</evidence>
<name>A0A0E9QUA1_ANGAN</name>
<proteinExistence type="predicted"/>
<sequence>MSHPTTLMGVFHMMFQKV</sequence>
<reference evidence="1" key="2">
    <citation type="journal article" date="2015" name="Fish Shellfish Immunol.">
        <title>Early steps in the European eel (Anguilla anguilla)-Vibrio vulnificus interaction in the gills: Role of the RtxA13 toxin.</title>
        <authorList>
            <person name="Callol A."/>
            <person name="Pajuelo D."/>
            <person name="Ebbesson L."/>
            <person name="Teles M."/>
            <person name="MacKenzie S."/>
            <person name="Amaro C."/>
        </authorList>
    </citation>
    <scope>NUCLEOTIDE SEQUENCE</scope>
</reference>
<reference evidence="1" key="1">
    <citation type="submission" date="2014-11" db="EMBL/GenBank/DDBJ databases">
        <authorList>
            <person name="Amaro Gonzalez C."/>
        </authorList>
    </citation>
    <scope>NUCLEOTIDE SEQUENCE</scope>
</reference>
<organism evidence="1">
    <name type="scientific">Anguilla anguilla</name>
    <name type="common">European freshwater eel</name>
    <name type="synonym">Muraena anguilla</name>
    <dbReference type="NCBI Taxonomy" id="7936"/>
    <lineage>
        <taxon>Eukaryota</taxon>
        <taxon>Metazoa</taxon>
        <taxon>Chordata</taxon>
        <taxon>Craniata</taxon>
        <taxon>Vertebrata</taxon>
        <taxon>Euteleostomi</taxon>
        <taxon>Actinopterygii</taxon>
        <taxon>Neopterygii</taxon>
        <taxon>Teleostei</taxon>
        <taxon>Anguilliformes</taxon>
        <taxon>Anguillidae</taxon>
        <taxon>Anguilla</taxon>
    </lineage>
</organism>
<dbReference type="EMBL" id="GBXM01088178">
    <property type="protein sequence ID" value="JAH20399.1"/>
    <property type="molecule type" value="Transcribed_RNA"/>
</dbReference>